<keyword evidence="2" id="KW-1185">Reference proteome</keyword>
<dbReference type="OrthoDB" id="1936587at2759"/>
<reference evidence="1" key="1">
    <citation type="submission" date="2020-03" db="EMBL/GenBank/DDBJ databases">
        <title>Castanea mollissima Vanexum genome sequencing.</title>
        <authorList>
            <person name="Staton M."/>
        </authorList>
    </citation>
    <scope>NUCLEOTIDE SEQUENCE</scope>
    <source>
        <tissue evidence="1">Leaf</tissue>
    </source>
</reference>
<evidence type="ECO:0000313" key="2">
    <source>
        <dbReference type="Proteomes" id="UP000737018"/>
    </source>
</evidence>
<organism evidence="1 2">
    <name type="scientific">Castanea mollissima</name>
    <name type="common">Chinese chestnut</name>
    <dbReference type="NCBI Taxonomy" id="60419"/>
    <lineage>
        <taxon>Eukaryota</taxon>
        <taxon>Viridiplantae</taxon>
        <taxon>Streptophyta</taxon>
        <taxon>Embryophyta</taxon>
        <taxon>Tracheophyta</taxon>
        <taxon>Spermatophyta</taxon>
        <taxon>Magnoliopsida</taxon>
        <taxon>eudicotyledons</taxon>
        <taxon>Gunneridae</taxon>
        <taxon>Pentapetalae</taxon>
        <taxon>rosids</taxon>
        <taxon>fabids</taxon>
        <taxon>Fagales</taxon>
        <taxon>Fagaceae</taxon>
        <taxon>Castanea</taxon>
    </lineage>
</organism>
<sequence>MRNQGTGQADHLRRNPLPPPLGVIEVIHAVPKSAQAPRTRRILAVVSAENSAGEHSLEKKLSVKVEQVARGQNRHADSLATLVSSIANVVPRLIRVELVNEPSISVRTGVLQATTDGKYWMDPIIEFLAENRVPEDKKEAARAWHHIEKLRNVLEILT</sequence>
<accession>A0A8J4RKI5</accession>
<comment type="caution">
    <text evidence="1">The sequence shown here is derived from an EMBL/GenBank/DDBJ whole genome shotgun (WGS) entry which is preliminary data.</text>
</comment>
<dbReference type="AlphaFoldDB" id="A0A8J4RKI5"/>
<dbReference type="EMBL" id="JRKL02000106">
    <property type="protein sequence ID" value="KAF3975097.1"/>
    <property type="molecule type" value="Genomic_DNA"/>
</dbReference>
<proteinExistence type="predicted"/>
<evidence type="ECO:0000313" key="1">
    <source>
        <dbReference type="EMBL" id="KAF3975097.1"/>
    </source>
</evidence>
<gene>
    <name evidence="1" type="ORF">CMV_001629</name>
</gene>
<name>A0A8J4RKI5_9ROSI</name>
<protein>
    <submittedName>
        <fullName evidence="1">Uncharacterized protein</fullName>
    </submittedName>
</protein>
<dbReference type="Proteomes" id="UP000737018">
    <property type="component" value="Unassembled WGS sequence"/>
</dbReference>